<reference evidence="3" key="1">
    <citation type="submission" date="2015-10" db="EMBL/GenBank/DDBJ databases">
        <authorList>
            <person name="Gilbert D.G."/>
        </authorList>
    </citation>
    <scope>NUCLEOTIDE SEQUENCE</scope>
</reference>
<evidence type="ECO:0000313" key="3">
    <source>
        <dbReference type="EMBL" id="CUS53023.1"/>
    </source>
</evidence>
<dbReference type="SUPFAM" id="SSF51735">
    <property type="entry name" value="NAD(P)-binding Rossmann-fold domains"/>
    <property type="match status" value="1"/>
</dbReference>
<dbReference type="GO" id="GO:0004316">
    <property type="term" value="F:3-oxoacyl-[acyl-carrier-protein] reductase (NADPH) activity"/>
    <property type="evidence" value="ECO:0007669"/>
    <property type="project" value="UniProtKB-EC"/>
</dbReference>
<dbReference type="PANTHER" id="PTHR42760">
    <property type="entry name" value="SHORT-CHAIN DEHYDROGENASES/REDUCTASES FAMILY MEMBER"/>
    <property type="match status" value="1"/>
</dbReference>
<dbReference type="Pfam" id="PF13561">
    <property type="entry name" value="adh_short_C2"/>
    <property type="match status" value="1"/>
</dbReference>
<comment type="similarity">
    <text evidence="1">Belongs to the short-chain dehydrogenases/reductases (SDR) family.</text>
</comment>
<dbReference type="InterPro" id="IPR036291">
    <property type="entry name" value="NAD(P)-bd_dom_sf"/>
</dbReference>
<dbReference type="AlphaFoldDB" id="A0A160TW46"/>
<dbReference type="FunFam" id="3.40.50.720:FF:000084">
    <property type="entry name" value="Short-chain dehydrogenase reductase"/>
    <property type="match status" value="1"/>
</dbReference>
<dbReference type="EC" id="1.1.1.100" evidence="3"/>
<dbReference type="PANTHER" id="PTHR42760:SF133">
    <property type="entry name" value="3-OXOACYL-[ACYL-CARRIER-PROTEIN] REDUCTASE"/>
    <property type="match status" value="1"/>
</dbReference>
<dbReference type="PRINTS" id="PR00080">
    <property type="entry name" value="SDRFAMILY"/>
</dbReference>
<dbReference type="PRINTS" id="PR00081">
    <property type="entry name" value="GDHRDH"/>
</dbReference>
<protein>
    <submittedName>
        <fullName evidence="3">3-oxoacyl-[acyl-carrier protein] reductase</fullName>
        <ecNumber evidence="3">1.1.1.100</ecNumber>
    </submittedName>
</protein>
<name>A0A160TW46_9ZZZZ</name>
<evidence type="ECO:0000256" key="1">
    <source>
        <dbReference type="ARBA" id="ARBA00006484"/>
    </source>
</evidence>
<organism evidence="3">
    <name type="scientific">hydrothermal vent metagenome</name>
    <dbReference type="NCBI Taxonomy" id="652676"/>
    <lineage>
        <taxon>unclassified sequences</taxon>
        <taxon>metagenomes</taxon>
        <taxon>ecological metagenomes</taxon>
    </lineage>
</organism>
<accession>A0A160TW46</accession>
<proteinExistence type="inferred from homology"/>
<evidence type="ECO:0000256" key="2">
    <source>
        <dbReference type="ARBA" id="ARBA00023002"/>
    </source>
</evidence>
<dbReference type="EMBL" id="CZRL01000094">
    <property type="protein sequence ID" value="CUS53023.1"/>
    <property type="molecule type" value="Genomic_DNA"/>
</dbReference>
<dbReference type="NCBIfam" id="NF005559">
    <property type="entry name" value="PRK07231.1"/>
    <property type="match status" value="1"/>
</dbReference>
<dbReference type="PROSITE" id="PS00061">
    <property type="entry name" value="ADH_SHORT"/>
    <property type="match status" value="1"/>
</dbReference>
<dbReference type="Gene3D" id="3.40.50.720">
    <property type="entry name" value="NAD(P)-binding Rossmann-like Domain"/>
    <property type="match status" value="1"/>
</dbReference>
<dbReference type="InterPro" id="IPR002347">
    <property type="entry name" value="SDR_fam"/>
</dbReference>
<keyword evidence="2 3" id="KW-0560">Oxidoreductase</keyword>
<dbReference type="CDD" id="cd05233">
    <property type="entry name" value="SDR_c"/>
    <property type="match status" value="1"/>
</dbReference>
<dbReference type="InterPro" id="IPR020904">
    <property type="entry name" value="Sc_DH/Rdtase_CS"/>
</dbReference>
<gene>
    <name evidence="3" type="ORF">MGWOODY_XGa2701</name>
</gene>
<sequence length="252" mass="25662">MAFSGKRILVTGSSRGIGYATAAHFLSTGARVAINGRTVASTTQGIEQLGGGDQLIAASGDIGTAAGCVSVVEAAAKGLGGLDILVNSAGVAYFLPVEASDEAIWNTTIDTNLKGTFFCMRAALPYLRDSEGNIVNLASDAGLIGENGLTVYCASKGGVVNLTRAMALELAPSIRVNCVCPGYVDTDMVRRDGIDQADDPRAAEQAIIGYAPLKRMSTPGEIAKAIAYLASDDAAFITGSALPIDGGSTAGH</sequence>